<protein>
    <recommendedName>
        <fullName evidence="3">DUF996 domain-containing protein</fullName>
    </recommendedName>
</protein>
<name>E6N9Y2_CALS0</name>
<sequence length="197" mass="20287">MDVMPDLNQARMIGGIGSILLVLTIVPNVGPVLSIVGFILVLLALKYVSDTVQQPAIFQNALYAVIIGIVGAVIAMVLGGAALFAAVGPGFGGGFGDGVSGDFFSLLAGVVVALVVVWIFAVVSAFFLRKSLYLTSDVLGVKLFRTGGLLLFLGAILTIILVGFILSLVAYVLLAVAFFQIPQTGGQPPPPPPPPPP</sequence>
<dbReference type="InterPro" id="IPR010397">
    <property type="entry name" value="DUF996"/>
</dbReference>
<reference evidence="2" key="1">
    <citation type="journal article" date="2005" name="Environ. Microbiol.">
        <title>Genetic and functional properties of uncultivated thermophilic crenarchaeotes from a subsurface gold mine as revealed by analysis of genome fragments.</title>
        <authorList>
            <person name="Nunoura T."/>
            <person name="Hirayama H."/>
            <person name="Takami H."/>
            <person name="Oida H."/>
            <person name="Nishi S."/>
            <person name="Shimamura S."/>
            <person name="Suzuki Y."/>
            <person name="Inagaki F."/>
            <person name="Takai K."/>
            <person name="Nealson K.H."/>
            <person name="Horikoshi K."/>
        </authorList>
    </citation>
    <scope>NUCLEOTIDE SEQUENCE</scope>
</reference>
<evidence type="ECO:0000313" key="2">
    <source>
        <dbReference type="EMBL" id="BAJ49138.1"/>
    </source>
</evidence>
<gene>
    <name evidence="2" type="ORF">HGMM_F35G06C05</name>
</gene>
<feature type="transmembrane region" description="Helical" evidence="1">
    <location>
        <begin position="12"/>
        <end position="45"/>
    </location>
</feature>
<keyword evidence="1" id="KW-0812">Transmembrane</keyword>
<keyword evidence="1" id="KW-0472">Membrane</keyword>
<feature type="transmembrane region" description="Helical" evidence="1">
    <location>
        <begin position="57"/>
        <end position="86"/>
    </location>
</feature>
<dbReference type="EMBL" id="AP011884">
    <property type="protein sequence ID" value="BAJ49138.1"/>
    <property type="molecule type" value="Genomic_DNA"/>
</dbReference>
<dbReference type="AlphaFoldDB" id="E6N9Y2"/>
<proteinExistence type="predicted"/>
<dbReference type="Pfam" id="PF06195">
    <property type="entry name" value="DUF996"/>
    <property type="match status" value="1"/>
</dbReference>
<reference evidence="2" key="2">
    <citation type="journal article" date="2011" name="Nucleic Acids Res.">
        <title>Insights into the evolution of Archaea and eukaryotic protein modifier systems revealed by the genome of a novel archaeal group.</title>
        <authorList>
            <person name="Nunoura T."/>
            <person name="Takaki Y."/>
            <person name="Kakuta J."/>
            <person name="Nishi S."/>
            <person name="Sugahara J."/>
            <person name="Kazama H."/>
            <person name="Chee G."/>
            <person name="Hattori M."/>
            <person name="Kanai A."/>
            <person name="Atomi H."/>
            <person name="Takai K."/>
            <person name="Takami H."/>
        </authorList>
    </citation>
    <scope>NUCLEOTIDE SEQUENCE</scope>
</reference>
<feature type="transmembrane region" description="Helical" evidence="1">
    <location>
        <begin position="106"/>
        <end position="128"/>
    </location>
</feature>
<organism evidence="2">
    <name type="scientific">Caldiarchaeum subterraneum</name>
    <dbReference type="NCBI Taxonomy" id="311458"/>
    <lineage>
        <taxon>Archaea</taxon>
        <taxon>Nitrososphaerota</taxon>
        <taxon>Candidatus Caldarchaeales</taxon>
        <taxon>Candidatus Caldarchaeaceae</taxon>
        <taxon>Candidatus Caldarchaeum</taxon>
    </lineage>
</organism>
<keyword evidence="1" id="KW-1133">Transmembrane helix</keyword>
<accession>E6N9Y2</accession>
<evidence type="ECO:0008006" key="3">
    <source>
        <dbReference type="Google" id="ProtNLM"/>
    </source>
</evidence>
<feature type="transmembrane region" description="Helical" evidence="1">
    <location>
        <begin position="149"/>
        <end position="181"/>
    </location>
</feature>
<evidence type="ECO:0000256" key="1">
    <source>
        <dbReference type="SAM" id="Phobius"/>
    </source>
</evidence>